<accession>A0A562U0G5</accession>
<evidence type="ECO:0000313" key="2">
    <source>
        <dbReference type="Proteomes" id="UP000317010"/>
    </source>
</evidence>
<reference evidence="1 2" key="1">
    <citation type="submission" date="2019-07" db="EMBL/GenBank/DDBJ databases">
        <title>Genomic Encyclopedia of Archaeal and Bacterial Type Strains, Phase II (KMG-II): from individual species to whole genera.</title>
        <authorList>
            <person name="Goeker M."/>
        </authorList>
    </citation>
    <scope>NUCLEOTIDE SEQUENCE [LARGE SCALE GENOMIC DNA]</scope>
    <source>
        <strain evidence="1 2">ATCC BAA-1854</strain>
    </source>
</reference>
<evidence type="ECO:0008006" key="3">
    <source>
        <dbReference type="Google" id="ProtNLM"/>
    </source>
</evidence>
<dbReference type="EMBL" id="VLLI01000007">
    <property type="protein sequence ID" value="TWI99257.1"/>
    <property type="molecule type" value="Genomic_DNA"/>
</dbReference>
<organism evidence="1 2">
    <name type="scientific">Mucilaginibacter frigoritolerans</name>
    <dbReference type="NCBI Taxonomy" id="652788"/>
    <lineage>
        <taxon>Bacteria</taxon>
        <taxon>Pseudomonadati</taxon>
        <taxon>Bacteroidota</taxon>
        <taxon>Sphingobacteriia</taxon>
        <taxon>Sphingobacteriales</taxon>
        <taxon>Sphingobacteriaceae</taxon>
        <taxon>Mucilaginibacter</taxon>
    </lineage>
</organism>
<sequence length="289" mass="33497">MSNLILTIIHSYDYPFVEPFFKSLKETGFKGDMVIFTSETVSKATKKALVKNGATLIDYNSAWPYKAEYAEAFKNILPDAAISNYRFVLYRQFLLENPGKYKNIMLTDVRDVIFQKDPFNELSAGKINFFLEDPIQTFRYSELNYQWCSAANGTELTDRIIDNIVSCAGFTIGEINPIMEYLEHIQKKLEFRDELPWAFDQGIHNGYIYGVKPAEMQVFTNDDPFVVTLGAYQPYKLNEENEVVNSKGEIYPVVHQYDRSGELFTLVKERYIGSRLTQKLKRLYYAIMP</sequence>
<comment type="caution">
    <text evidence="1">The sequence shown here is derived from an EMBL/GenBank/DDBJ whole genome shotgun (WGS) entry which is preliminary data.</text>
</comment>
<dbReference type="AlphaFoldDB" id="A0A562U0G5"/>
<dbReference type="RefSeq" id="WP_144913058.1">
    <property type="nucleotide sequence ID" value="NZ_VLLI01000007.1"/>
</dbReference>
<name>A0A562U0G5_9SPHI</name>
<evidence type="ECO:0000313" key="1">
    <source>
        <dbReference type="EMBL" id="TWI99257.1"/>
    </source>
</evidence>
<gene>
    <name evidence="1" type="ORF">JN11_02574</name>
</gene>
<dbReference type="OrthoDB" id="7672517at2"/>
<protein>
    <recommendedName>
        <fullName evidence="3">Glycosyl transferase family 2</fullName>
    </recommendedName>
</protein>
<dbReference type="Proteomes" id="UP000317010">
    <property type="component" value="Unassembled WGS sequence"/>
</dbReference>
<keyword evidence="2" id="KW-1185">Reference proteome</keyword>
<proteinExistence type="predicted"/>